<dbReference type="Pfam" id="PF00501">
    <property type="entry name" value="AMP-binding"/>
    <property type="match status" value="1"/>
</dbReference>
<evidence type="ECO:0000259" key="3">
    <source>
        <dbReference type="Pfam" id="PF00501"/>
    </source>
</evidence>
<dbReference type="Gene3D" id="3.40.50.12780">
    <property type="entry name" value="N-terminal domain of ligase-like"/>
    <property type="match status" value="1"/>
</dbReference>
<sequence>MASVNFTEGHIKPPTAIHDVDQLLPNIVDGMAAARSHAVYAQIPNSFTSYAAGFRKVTYRHLANAVNGIAWLLSKELGQGKNTETLAYIGPNDIGYVVAILGAAKAGYAILVPSPRLVQADCVKLLDTASCKTLLTLQPPHGPLVQNLLKSGDDLPVISIPTIYELLGQQQEHYPYPHRYQDLKDRPLCMVHTSGTTGAPKPLIWTHKTAAAFIRELRAPPPENYSNAIAEIQSNTMFALFPFFHSGGIMIALIDAIASQTTVVCPLAGVPPSTPTIIEGLQQLDMDVFCAPAPFLEEIAKKPEWISAVTSRASAVVFSGADVSYATGRAFTKAGVRIQNLYGSSEGLTMPAIRARKDSYEDAWQYIQPHAYANITFQKQKGSDEEMFELVWIKNDEPEEIQPIFTVYPHLEEFHPRDLFSPHPHDQHLWRFRGRSDDLIATLTGELCNPIAFEQELSTLPEVNAVLLSGTGRWQKVLLVEPADAKIGDLIERIWPSIERANEKLSKTSRLAKTHVLVTSPDRPMLRSRKGTVQRAPTLRLYEQEIDDLYRIEGDGDHIRHEPIPVHLDMAGREREEL</sequence>
<gene>
    <name evidence="4" type="ORF">M409DRAFT_52741</name>
</gene>
<dbReference type="EMBL" id="ML993589">
    <property type="protein sequence ID" value="KAF2168708.1"/>
    <property type="molecule type" value="Genomic_DNA"/>
</dbReference>
<dbReference type="PANTHER" id="PTHR43439:SF2">
    <property type="entry name" value="ENZYME, PUTATIVE (JCVI)-RELATED"/>
    <property type="match status" value="1"/>
</dbReference>
<dbReference type="PROSITE" id="PS00455">
    <property type="entry name" value="AMP_BINDING"/>
    <property type="match status" value="1"/>
</dbReference>
<accession>A0A6A6CRA8</accession>
<protein>
    <recommendedName>
        <fullName evidence="3">AMP-dependent synthetase/ligase domain-containing protein</fullName>
    </recommendedName>
</protein>
<reference evidence="4" key="1">
    <citation type="journal article" date="2020" name="Stud. Mycol.">
        <title>101 Dothideomycetes genomes: a test case for predicting lifestyles and emergence of pathogens.</title>
        <authorList>
            <person name="Haridas S."/>
            <person name="Albert R."/>
            <person name="Binder M."/>
            <person name="Bloem J."/>
            <person name="Labutti K."/>
            <person name="Salamov A."/>
            <person name="Andreopoulos B."/>
            <person name="Baker S."/>
            <person name="Barry K."/>
            <person name="Bills G."/>
            <person name="Bluhm B."/>
            <person name="Cannon C."/>
            <person name="Castanera R."/>
            <person name="Culley D."/>
            <person name="Daum C."/>
            <person name="Ezra D."/>
            <person name="Gonzalez J."/>
            <person name="Henrissat B."/>
            <person name="Kuo A."/>
            <person name="Liang C."/>
            <person name="Lipzen A."/>
            <person name="Lutzoni F."/>
            <person name="Magnuson J."/>
            <person name="Mondo S."/>
            <person name="Nolan M."/>
            <person name="Ohm R."/>
            <person name="Pangilinan J."/>
            <person name="Park H.-J."/>
            <person name="Ramirez L."/>
            <person name="Alfaro M."/>
            <person name="Sun H."/>
            <person name="Tritt A."/>
            <person name="Yoshinaga Y."/>
            <person name="Zwiers L.-H."/>
            <person name="Turgeon B."/>
            <person name="Goodwin S."/>
            <person name="Spatafora J."/>
            <person name="Crous P."/>
            <person name="Grigoriev I."/>
        </authorList>
    </citation>
    <scope>NUCLEOTIDE SEQUENCE</scope>
    <source>
        <strain evidence="4">ATCC 36951</strain>
    </source>
</reference>
<keyword evidence="2" id="KW-0597">Phosphoprotein</keyword>
<evidence type="ECO:0000256" key="2">
    <source>
        <dbReference type="ARBA" id="ARBA00022553"/>
    </source>
</evidence>
<name>A0A6A6CRA8_ZASCE</name>
<keyword evidence="1" id="KW-0596">Phosphopantetheine</keyword>
<proteinExistence type="predicted"/>
<dbReference type="RefSeq" id="XP_033669597.1">
    <property type="nucleotide sequence ID" value="XM_033812161.1"/>
</dbReference>
<evidence type="ECO:0000256" key="1">
    <source>
        <dbReference type="ARBA" id="ARBA00022450"/>
    </source>
</evidence>
<organism evidence="4 5">
    <name type="scientific">Zasmidium cellare ATCC 36951</name>
    <dbReference type="NCBI Taxonomy" id="1080233"/>
    <lineage>
        <taxon>Eukaryota</taxon>
        <taxon>Fungi</taxon>
        <taxon>Dikarya</taxon>
        <taxon>Ascomycota</taxon>
        <taxon>Pezizomycotina</taxon>
        <taxon>Dothideomycetes</taxon>
        <taxon>Dothideomycetidae</taxon>
        <taxon>Mycosphaerellales</taxon>
        <taxon>Mycosphaerellaceae</taxon>
        <taxon>Zasmidium</taxon>
    </lineage>
</organism>
<dbReference type="Proteomes" id="UP000799537">
    <property type="component" value="Unassembled WGS sequence"/>
</dbReference>
<dbReference type="Pfam" id="PF23562">
    <property type="entry name" value="AMP-binding_C_3"/>
    <property type="match status" value="1"/>
</dbReference>
<dbReference type="InterPro" id="IPR020845">
    <property type="entry name" value="AMP-binding_CS"/>
</dbReference>
<dbReference type="GeneID" id="54565433"/>
<keyword evidence="5" id="KW-1185">Reference proteome</keyword>
<evidence type="ECO:0000313" key="5">
    <source>
        <dbReference type="Proteomes" id="UP000799537"/>
    </source>
</evidence>
<dbReference type="AlphaFoldDB" id="A0A6A6CRA8"/>
<dbReference type="PANTHER" id="PTHR43439">
    <property type="entry name" value="PHENYLACETATE-COENZYME A LIGASE"/>
    <property type="match status" value="1"/>
</dbReference>
<dbReference type="InterPro" id="IPR042099">
    <property type="entry name" value="ANL_N_sf"/>
</dbReference>
<dbReference type="OrthoDB" id="429813at2759"/>
<dbReference type="InterPro" id="IPR000873">
    <property type="entry name" value="AMP-dep_synth/lig_dom"/>
</dbReference>
<dbReference type="InterPro" id="IPR051414">
    <property type="entry name" value="Adenylate-forming_Reductase"/>
</dbReference>
<evidence type="ECO:0000313" key="4">
    <source>
        <dbReference type="EMBL" id="KAF2168708.1"/>
    </source>
</evidence>
<feature type="domain" description="AMP-dependent synthetase/ligase" evidence="3">
    <location>
        <begin position="52"/>
        <end position="351"/>
    </location>
</feature>
<dbReference type="SUPFAM" id="SSF56801">
    <property type="entry name" value="Acetyl-CoA synthetase-like"/>
    <property type="match status" value="1"/>
</dbReference>